<dbReference type="Gene3D" id="3.40.30.10">
    <property type="entry name" value="Glutaredoxin"/>
    <property type="match status" value="1"/>
</dbReference>
<feature type="binding site" evidence="7">
    <location>
        <position position="107"/>
    </location>
    <ligand>
        <name>[2Fe-2S] cluster</name>
        <dbReference type="ChEBI" id="CHEBI:190135"/>
    </ligand>
</feature>
<dbReference type="InterPro" id="IPR028431">
    <property type="entry name" value="NADP_DH_HndA-like"/>
</dbReference>
<feature type="binding site" evidence="7">
    <location>
        <position position="67"/>
    </location>
    <ligand>
        <name>[2Fe-2S] cluster</name>
        <dbReference type="ChEBI" id="CHEBI:190135"/>
    </ligand>
</feature>
<evidence type="ECO:0000256" key="5">
    <source>
        <dbReference type="ARBA" id="ARBA00023014"/>
    </source>
</evidence>
<dbReference type="AlphaFoldDB" id="A0A8J6T9A0"/>
<reference evidence="8 9" key="1">
    <citation type="submission" date="2020-08" db="EMBL/GenBank/DDBJ databases">
        <title>Bridging the membrane lipid divide: bacteria of the FCB group superphylum have the potential to synthesize archaeal ether lipids.</title>
        <authorList>
            <person name="Villanueva L."/>
            <person name="Von Meijenfeldt F.A.B."/>
            <person name="Westbye A.B."/>
            <person name="Yadav S."/>
            <person name="Hopmans E.C."/>
            <person name="Dutilh B.E."/>
            <person name="Sinninghe Damste J.S."/>
        </authorList>
    </citation>
    <scope>NUCLEOTIDE SEQUENCE [LARGE SCALE GENOMIC DNA]</scope>
    <source>
        <strain evidence="8">NIOZ-UU27</strain>
    </source>
</reference>
<dbReference type="EMBL" id="JACNJD010000252">
    <property type="protein sequence ID" value="MBC8178026.1"/>
    <property type="molecule type" value="Genomic_DNA"/>
</dbReference>
<dbReference type="FunFam" id="3.40.30.10:FF:000015">
    <property type="entry name" value="NADH-quinone oxidoreductase subunit E"/>
    <property type="match status" value="1"/>
</dbReference>
<feature type="binding site" evidence="7">
    <location>
        <position position="62"/>
    </location>
    <ligand>
        <name>[2Fe-2S] cluster</name>
        <dbReference type="ChEBI" id="CHEBI:190135"/>
    </ligand>
</feature>
<sequence>MERDQLLGMIKEEQAKNGSVSDGAMAHIAQTLHLPIGNVYGVTTFYSFLSTRPLGRHVIHICKSVPCFLQNGAMMAAAIEKELGISPGETTSDGRFSFELTNCIGACDQAPAMLVDDEVYGDLTPEKIGEILKSFE</sequence>
<dbReference type="PIRSF" id="PIRSF000216">
    <property type="entry name" value="NADH_DH_24kDa"/>
    <property type="match status" value="1"/>
</dbReference>
<comment type="cofactor">
    <cofactor evidence="7">
        <name>[2Fe-2S] cluster</name>
        <dbReference type="ChEBI" id="CHEBI:190135"/>
    </cofactor>
    <text evidence="7">Binds 1 [2Fe-2S] cluster.</text>
</comment>
<dbReference type="PANTHER" id="PTHR43342:SF2">
    <property type="entry name" value="POTENTIAL NAD-REDUCING HYDROGENASE SUBUNIT"/>
    <property type="match status" value="1"/>
</dbReference>
<proteinExistence type="inferred from homology"/>
<comment type="caution">
    <text evidence="8">The sequence shown here is derived from an EMBL/GenBank/DDBJ whole genome shotgun (WGS) entry which is preliminary data.</text>
</comment>
<dbReference type="InterPro" id="IPR041921">
    <property type="entry name" value="NuoE_N"/>
</dbReference>
<dbReference type="Pfam" id="PF01257">
    <property type="entry name" value="2Fe-2S_thioredx"/>
    <property type="match status" value="1"/>
</dbReference>
<evidence type="ECO:0000256" key="4">
    <source>
        <dbReference type="ARBA" id="ARBA00023004"/>
    </source>
</evidence>
<protein>
    <submittedName>
        <fullName evidence="8">NADH-quinone oxidoreductase subunit NuoE</fullName>
        <ecNumber evidence="8">1.6.5.11</ecNumber>
    </submittedName>
</protein>
<comment type="cofactor">
    <cofactor evidence="6">
        <name>[2Fe-2S] cluster</name>
        <dbReference type="ChEBI" id="CHEBI:190135"/>
    </cofactor>
</comment>
<gene>
    <name evidence="8" type="primary">nuoE</name>
    <name evidence="8" type="ORF">H8E19_11535</name>
</gene>
<keyword evidence="4 7" id="KW-0408">Iron</keyword>
<keyword evidence="8" id="KW-0560">Oxidoreductase</keyword>
<evidence type="ECO:0000313" key="8">
    <source>
        <dbReference type="EMBL" id="MBC8178026.1"/>
    </source>
</evidence>
<dbReference type="PANTHER" id="PTHR43342">
    <property type="entry name" value="NADH-QUINONE OXIDOREDUCTASE, E SUBUNIT"/>
    <property type="match status" value="1"/>
</dbReference>
<dbReference type="InterPro" id="IPR036249">
    <property type="entry name" value="Thioredoxin-like_sf"/>
</dbReference>
<dbReference type="SUPFAM" id="SSF52833">
    <property type="entry name" value="Thioredoxin-like"/>
    <property type="match status" value="1"/>
</dbReference>
<keyword evidence="5 7" id="KW-0411">Iron-sulfur</keyword>
<dbReference type="GO" id="GO:0051537">
    <property type="term" value="F:2 iron, 2 sulfur cluster binding"/>
    <property type="evidence" value="ECO:0007669"/>
    <property type="project" value="UniProtKB-KW"/>
</dbReference>
<dbReference type="InterPro" id="IPR002023">
    <property type="entry name" value="NuoE-like"/>
</dbReference>
<dbReference type="InterPro" id="IPR042128">
    <property type="entry name" value="NuoE_dom"/>
</dbReference>
<feature type="binding site" evidence="7">
    <location>
        <position position="103"/>
    </location>
    <ligand>
        <name>[2Fe-2S] cluster</name>
        <dbReference type="ChEBI" id="CHEBI:190135"/>
    </ligand>
</feature>
<keyword evidence="2 7" id="KW-0001">2Fe-2S</keyword>
<comment type="similarity">
    <text evidence="1">Belongs to the complex I 24 kDa subunit family.</text>
</comment>
<dbReference type="CDD" id="cd03064">
    <property type="entry name" value="TRX_Fd_NuoE"/>
    <property type="match status" value="1"/>
</dbReference>
<dbReference type="Proteomes" id="UP000650524">
    <property type="component" value="Unassembled WGS sequence"/>
</dbReference>
<keyword evidence="3 7" id="KW-0479">Metal-binding</keyword>
<organism evidence="8 9">
    <name type="scientific">Candidatus Desulfacyla euxinica</name>
    <dbReference type="NCBI Taxonomy" id="2841693"/>
    <lineage>
        <taxon>Bacteria</taxon>
        <taxon>Deltaproteobacteria</taxon>
        <taxon>Candidatus Desulfacyla</taxon>
    </lineage>
</organism>
<dbReference type="GO" id="GO:0016491">
    <property type="term" value="F:oxidoreductase activity"/>
    <property type="evidence" value="ECO:0007669"/>
    <property type="project" value="UniProtKB-KW"/>
</dbReference>
<name>A0A8J6T9A0_9DELT</name>
<evidence type="ECO:0000256" key="1">
    <source>
        <dbReference type="ARBA" id="ARBA00010643"/>
    </source>
</evidence>
<dbReference type="Gene3D" id="1.10.10.1590">
    <property type="entry name" value="NADH-quinone oxidoreductase subunit E"/>
    <property type="match status" value="1"/>
</dbReference>
<evidence type="ECO:0000313" key="9">
    <source>
        <dbReference type="Proteomes" id="UP000650524"/>
    </source>
</evidence>
<evidence type="ECO:0000256" key="7">
    <source>
        <dbReference type="PIRSR" id="PIRSR000216-1"/>
    </source>
</evidence>
<dbReference type="NCBIfam" id="NF005722">
    <property type="entry name" value="PRK07539.1-2"/>
    <property type="match status" value="1"/>
</dbReference>
<accession>A0A8J6T9A0</accession>
<evidence type="ECO:0000256" key="3">
    <source>
        <dbReference type="ARBA" id="ARBA00022723"/>
    </source>
</evidence>
<evidence type="ECO:0000256" key="2">
    <source>
        <dbReference type="ARBA" id="ARBA00022714"/>
    </source>
</evidence>
<dbReference type="EC" id="1.6.5.11" evidence="8"/>
<dbReference type="GO" id="GO:0046872">
    <property type="term" value="F:metal ion binding"/>
    <property type="evidence" value="ECO:0007669"/>
    <property type="project" value="UniProtKB-KW"/>
</dbReference>
<evidence type="ECO:0000256" key="6">
    <source>
        <dbReference type="ARBA" id="ARBA00034078"/>
    </source>
</evidence>